<dbReference type="EMBL" id="FQVN01000002">
    <property type="protein sequence ID" value="SHF14791.1"/>
    <property type="molecule type" value="Genomic_DNA"/>
</dbReference>
<dbReference type="Gene3D" id="2.60.120.10">
    <property type="entry name" value="Jelly Rolls"/>
    <property type="match status" value="1"/>
</dbReference>
<dbReference type="PANTHER" id="PTHR46797:SF1">
    <property type="entry name" value="METHYLPHOSPHONATE SYNTHASE"/>
    <property type="match status" value="1"/>
</dbReference>
<evidence type="ECO:0000313" key="4">
    <source>
        <dbReference type="Proteomes" id="UP000184501"/>
    </source>
</evidence>
<organism evidence="3 4">
    <name type="scientific">Streptoalloteichus hindustanus</name>
    <dbReference type="NCBI Taxonomy" id="2017"/>
    <lineage>
        <taxon>Bacteria</taxon>
        <taxon>Bacillati</taxon>
        <taxon>Actinomycetota</taxon>
        <taxon>Actinomycetes</taxon>
        <taxon>Pseudonocardiales</taxon>
        <taxon>Pseudonocardiaceae</taxon>
        <taxon>Streptoalloteichus</taxon>
    </lineage>
</organism>
<evidence type="ECO:0000259" key="2">
    <source>
        <dbReference type="PROSITE" id="PS50943"/>
    </source>
</evidence>
<dbReference type="CDD" id="cd00093">
    <property type="entry name" value="HTH_XRE"/>
    <property type="match status" value="1"/>
</dbReference>
<feature type="domain" description="HTH cro/C1-type" evidence="2">
    <location>
        <begin position="9"/>
        <end position="63"/>
    </location>
</feature>
<evidence type="ECO:0000256" key="1">
    <source>
        <dbReference type="ARBA" id="ARBA00023125"/>
    </source>
</evidence>
<dbReference type="PROSITE" id="PS50943">
    <property type="entry name" value="HTH_CROC1"/>
    <property type="match status" value="1"/>
</dbReference>
<dbReference type="InterPro" id="IPR013096">
    <property type="entry name" value="Cupin_2"/>
</dbReference>
<dbReference type="SUPFAM" id="SSF47413">
    <property type="entry name" value="lambda repressor-like DNA-binding domains"/>
    <property type="match status" value="1"/>
</dbReference>
<accession>A0A1M4Z9T2</accession>
<dbReference type="InterPro" id="IPR010982">
    <property type="entry name" value="Lambda_DNA-bd_dom_sf"/>
</dbReference>
<proteinExistence type="predicted"/>
<dbReference type="RefSeq" id="WP_073480855.1">
    <property type="nucleotide sequence ID" value="NZ_FQVN01000002.1"/>
</dbReference>
<dbReference type="CDD" id="cd02209">
    <property type="entry name" value="cupin_XRE_C"/>
    <property type="match status" value="1"/>
</dbReference>
<dbReference type="InterPro" id="IPR050807">
    <property type="entry name" value="TransReg_Diox_bact_type"/>
</dbReference>
<dbReference type="InterPro" id="IPR001387">
    <property type="entry name" value="Cro/C1-type_HTH"/>
</dbReference>
<dbReference type="SUPFAM" id="SSF51182">
    <property type="entry name" value="RmlC-like cupins"/>
    <property type="match status" value="1"/>
</dbReference>
<sequence length="181" mass="19749">MEKDFGVEVRRLRQERQLTLEELAQLSGVSRAALSKIERGERNPSLHYALQIAEALGRPLSELVGYRPTTSTVVRGDQVSRMVDEDTGTVREALLEPVPGTEIIRYTLPPGGAPAAFRPHPPGTQESFVVLSGTLRVTSGETTVDLRAGDAAVLPADRTHRFDNPGATETVMLLVVLRPRT</sequence>
<keyword evidence="4" id="KW-1185">Reference proteome</keyword>
<gene>
    <name evidence="3" type="ORF">SAMN05444320_102657</name>
</gene>
<dbReference type="GO" id="GO:0003677">
    <property type="term" value="F:DNA binding"/>
    <property type="evidence" value="ECO:0007669"/>
    <property type="project" value="UniProtKB-KW"/>
</dbReference>
<dbReference type="PANTHER" id="PTHR46797">
    <property type="entry name" value="HTH-TYPE TRANSCRIPTIONAL REGULATOR"/>
    <property type="match status" value="1"/>
</dbReference>
<protein>
    <submittedName>
        <fullName evidence="3">Transcriptional regulator, XRE family with cupin sensor</fullName>
    </submittedName>
</protein>
<dbReference type="Pfam" id="PF07883">
    <property type="entry name" value="Cupin_2"/>
    <property type="match status" value="1"/>
</dbReference>
<evidence type="ECO:0000313" key="3">
    <source>
        <dbReference type="EMBL" id="SHF14791.1"/>
    </source>
</evidence>
<dbReference type="InterPro" id="IPR011051">
    <property type="entry name" value="RmlC_Cupin_sf"/>
</dbReference>
<dbReference type="InterPro" id="IPR014710">
    <property type="entry name" value="RmlC-like_jellyroll"/>
</dbReference>
<dbReference type="AlphaFoldDB" id="A0A1M4Z9T2"/>
<dbReference type="Gene3D" id="1.10.260.40">
    <property type="entry name" value="lambda repressor-like DNA-binding domains"/>
    <property type="match status" value="1"/>
</dbReference>
<dbReference type="Proteomes" id="UP000184501">
    <property type="component" value="Unassembled WGS sequence"/>
</dbReference>
<name>A0A1M4Z9T2_STRHI</name>
<reference evidence="3 4" key="1">
    <citation type="submission" date="2016-11" db="EMBL/GenBank/DDBJ databases">
        <authorList>
            <person name="Jaros S."/>
            <person name="Januszkiewicz K."/>
            <person name="Wedrychowicz H."/>
        </authorList>
    </citation>
    <scope>NUCLEOTIDE SEQUENCE [LARGE SCALE GENOMIC DNA]</scope>
    <source>
        <strain evidence="3 4">DSM 44523</strain>
    </source>
</reference>
<keyword evidence="1" id="KW-0238">DNA-binding</keyword>
<dbReference type="Pfam" id="PF01381">
    <property type="entry name" value="HTH_3"/>
    <property type="match status" value="1"/>
</dbReference>
<dbReference type="STRING" id="2017.SAMN05444320_102657"/>
<dbReference type="GO" id="GO:0005829">
    <property type="term" value="C:cytosol"/>
    <property type="evidence" value="ECO:0007669"/>
    <property type="project" value="TreeGrafter"/>
</dbReference>
<dbReference type="SMART" id="SM00530">
    <property type="entry name" value="HTH_XRE"/>
    <property type="match status" value="1"/>
</dbReference>
<dbReference type="OrthoDB" id="73827at2"/>
<dbReference type="GO" id="GO:0003700">
    <property type="term" value="F:DNA-binding transcription factor activity"/>
    <property type="evidence" value="ECO:0007669"/>
    <property type="project" value="TreeGrafter"/>
</dbReference>